<dbReference type="GO" id="GO:0008270">
    <property type="term" value="F:zinc ion binding"/>
    <property type="evidence" value="ECO:0007669"/>
    <property type="project" value="UniProtKB-KW"/>
</dbReference>
<evidence type="ECO:0000256" key="2">
    <source>
        <dbReference type="ARBA" id="ARBA00008097"/>
    </source>
</evidence>
<dbReference type="Gene3D" id="3.30.420.360">
    <property type="match status" value="1"/>
</dbReference>
<dbReference type="GO" id="GO:0016874">
    <property type="term" value="F:ligase activity"/>
    <property type="evidence" value="ECO:0007669"/>
    <property type="project" value="UniProtKB-KW"/>
</dbReference>
<feature type="domain" description="Acylphosphatase-like" evidence="10">
    <location>
        <begin position="5"/>
        <end position="94"/>
    </location>
</feature>
<dbReference type="GO" id="GO:0003725">
    <property type="term" value="F:double-stranded RNA binding"/>
    <property type="evidence" value="ECO:0007669"/>
    <property type="project" value="InterPro"/>
</dbReference>
<dbReference type="GO" id="GO:0016743">
    <property type="term" value="F:carboxyl- or carbamoyltransferase activity"/>
    <property type="evidence" value="ECO:0007669"/>
    <property type="project" value="InterPro"/>
</dbReference>
<dbReference type="InterPro" id="IPR006070">
    <property type="entry name" value="Sua5-like_dom"/>
</dbReference>
<protein>
    <recommendedName>
        <fullName evidence="8">Carbamoyl phosphate-converting enzyme HypF</fullName>
    </recommendedName>
    <alternativeName>
        <fullName evidence="9">[NiFe]-hydrogenase maturation factor HypF</fullName>
    </alternativeName>
</protein>
<dbReference type="SUPFAM" id="SSF54975">
    <property type="entry name" value="Acylphosphatase/BLUF domain-like"/>
    <property type="match status" value="1"/>
</dbReference>
<dbReference type="PIRSF" id="PIRSF006256">
    <property type="entry name" value="CMPcnvr_hdrg_mat"/>
    <property type="match status" value="1"/>
</dbReference>
<dbReference type="InterPro" id="IPR017968">
    <property type="entry name" value="Acylphosphatase_CS"/>
</dbReference>
<dbReference type="GO" id="GO:0051604">
    <property type="term" value="P:protein maturation"/>
    <property type="evidence" value="ECO:0007669"/>
    <property type="project" value="TreeGrafter"/>
</dbReference>
<dbReference type="AlphaFoldDB" id="A0A3B1DR28"/>
<dbReference type="InterPro" id="IPR041440">
    <property type="entry name" value="HypF_C"/>
</dbReference>
<dbReference type="Gene3D" id="3.30.420.40">
    <property type="match status" value="1"/>
</dbReference>
<comment type="pathway">
    <text evidence="1">Protein modification; [NiFe] hydrogenase maturation.</text>
</comment>
<comment type="catalytic activity">
    <reaction evidence="7">
        <text>C-terminal L-cysteinyl-[HypE protein] + carbamoyl phosphate + ATP + H2O = C-terminal S-carboxamide-L-cysteinyl-[HypE protein] + AMP + phosphate + diphosphate + H(+)</text>
        <dbReference type="Rhea" id="RHEA:55636"/>
        <dbReference type="Rhea" id="RHEA-COMP:14247"/>
        <dbReference type="Rhea" id="RHEA-COMP:14392"/>
        <dbReference type="ChEBI" id="CHEBI:15377"/>
        <dbReference type="ChEBI" id="CHEBI:15378"/>
        <dbReference type="ChEBI" id="CHEBI:30616"/>
        <dbReference type="ChEBI" id="CHEBI:33019"/>
        <dbReference type="ChEBI" id="CHEBI:43474"/>
        <dbReference type="ChEBI" id="CHEBI:58228"/>
        <dbReference type="ChEBI" id="CHEBI:76913"/>
        <dbReference type="ChEBI" id="CHEBI:139126"/>
        <dbReference type="ChEBI" id="CHEBI:456215"/>
    </reaction>
</comment>
<evidence type="ECO:0000256" key="6">
    <source>
        <dbReference type="ARBA" id="ARBA00022833"/>
    </source>
</evidence>
<dbReference type="PROSITE" id="PS51163">
    <property type="entry name" value="YRDC"/>
    <property type="match status" value="1"/>
</dbReference>
<dbReference type="PANTHER" id="PTHR42959">
    <property type="entry name" value="CARBAMOYLTRANSFERASE"/>
    <property type="match status" value="1"/>
</dbReference>
<keyword evidence="6" id="KW-0862">Zinc</keyword>
<comment type="similarity">
    <text evidence="2">Belongs to the carbamoyltransferase HypF family.</text>
</comment>
<evidence type="ECO:0000256" key="4">
    <source>
        <dbReference type="ARBA" id="ARBA00022723"/>
    </source>
</evidence>
<dbReference type="Gene3D" id="3.30.110.120">
    <property type="match status" value="1"/>
</dbReference>
<keyword evidence="3" id="KW-0436">Ligase</keyword>
<evidence type="ECO:0000256" key="5">
    <source>
        <dbReference type="ARBA" id="ARBA00022771"/>
    </source>
</evidence>
<dbReference type="SUPFAM" id="SSF55821">
    <property type="entry name" value="YrdC/RibB"/>
    <property type="match status" value="1"/>
</dbReference>
<dbReference type="Pfam" id="PF00708">
    <property type="entry name" value="Acylphosphatase"/>
    <property type="match status" value="1"/>
</dbReference>
<dbReference type="PROSITE" id="PS00150">
    <property type="entry name" value="ACYLPHOSPHATASE_1"/>
    <property type="match status" value="1"/>
</dbReference>
<dbReference type="InterPro" id="IPR004421">
    <property type="entry name" value="Carbamoyltransferase_HypF"/>
</dbReference>
<dbReference type="Pfam" id="PF07503">
    <property type="entry name" value="zf-HYPF"/>
    <property type="match status" value="2"/>
</dbReference>
<keyword evidence="4" id="KW-0479">Metal-binding</keyword>
<accession>A0A3B1DR28</accession>
<dbReference type="NCBIfam" id="TIGR00143">
    <property type="entry name" value="hypF"/>
    <property type="match status" value="1"/>
</dbReference>
<dbReference type="InterPro" id="IPR017945">
    <property type="entry name" value="DHBP_synth_RibB-like_a/b_dom"/>
</dbReference>
<dbReference type="InterPro" id="IPR036046">
    <property type="entry name" value="Acylphosphatase-like_dom_sf"/>
</dbReference>
<feature type="domain" description="YrdC-like" evidence="11">
    <location>
        <begin position="205"/>
        <end position="397"/>
    </location>
</feature>
<reference evidence="12" key="1">
    <citation type="submission" date="2018-06" db="EMBL/GenBank/DDBJ databases">
        <authorList>
            <person name="Zhirakovskaya E."/>
        </authorList>
    </citation>
    <scope>NUCLEOTIDE SEQUENCE</scope>
</reference>
<dbReference type="EMBL" id="UOGI01000277">
    <property type="protein sequence ID" value="VAX34235.1"/>
    <property type="molecule type" value="Genomic_DNA"/>
</dbReference>
<dbReference type="Pfam" id="PF01300">
    <property type="entry name" value="Sua5_yciO_yrdC"/>
    <property type="match status" value="1"/>
</dbReference>
<dbReference type="InterPro" id="IPR055128">
    <property type="entry name" value="HypF_C_2"/>
</dbReference>
<gene>
    <name evidence="12" type="ORF">MNBD_NITROSPIRAE03-2039</name>
</gene>
<evidence type="ECO:0000256" key="9">
    <source>
        <dbReference type="ARBA" id="ARBA00078219"/>
    </source>
</evidence>
<organism evidence="12">
    <name type="scientific">hydrothermal vent metagenome</name>
    <dbReference type="NCBI Taxonomy" id="652676"/>
    <lineage>
        <taxon>unclassified sequences</taxon>
        <taxon>metagenomes</taxon>
        <taxon>ecological metagenomes</taxon>
    </lineage>
</organism>
<dbReference type="InterPro" id="IPR001792">
    <property type="entry name" value="Acylphosphatase-like_dom"/>
</dbReference>
<dbReference type="Gene3D" id="3.90.870.50">
    <property type="match status" value="1"/>
</dbReference>
<evidence type="ECO:0000256" key="7">
    <source>
        <dbReference type="ARBA" id="ARBA00048220"/>
    </source>
</evidence>
<dbReference type="InterPro" id="IPR051060">
    <property type="entry name" value="Carbamoyltrans_HypF-like"/>
</dbReference>
<dbReference type="FunFam" id="3.30.420.40:FF:000124">
    <property type="entry name" value="Carbamoyltransferase HypF"/>
    <property type="match status" value="1"/>
</dbReference>
<evidence type="ECO:0000259" key="11">
    <source>
        <dbReference type="PROSITE" id="PS51163"/>
    </source>
</evidence>
<name>A0A3B1DR28_9ZZZZ</name>
<evidence type="ECO:0000256" key="3">
    <source>
        <dbReference type="ARBA" id="ARBA00022598"/>
    </source>
</evidence>
<sequence>MTYLRIKIKVKGLVQGVGFRPFVFNLASSLNLKGFVKNTSEGVVIEIEGKNSGVFLERLESEKPALSDVESIDVESIDGGKLPEYGFKDFTILPSEDNGSITHVSPDISICNDCLSELLNPMDRRYLYPFINCTNCGPRYSITKAVPYDRPNTTMGCFNMCHDCSNEYENPGDRRFHAQANACPLCGPRISFQIENPLFKGYEGEEPVSSAIRVLKAGGIVAVKGLGGFHIACDAENMDAVNLLRERKQRINKPFAMMAPDMDTVRGLCCVTDEESQLMLSRRRPIVLLKKRPDCKLPEEVAPKNRCLGFMLPYTPLHHLLFFHPEKDGEGEGGPNFRCLIMTSGNLSEEPIIHENEAAMEGLAGIADAFLLHNRDIFMRVDDSVVRKNVFIRRSRGYVPEAIALGETGPEVLGVGADLKNTFTLTRDFYAIPSQHIGDMGNFETLKFFEEILENLKKLYRINPVAIACDMHPGYYSTRWAEGQPLDGLKVQHHHAHVASVMAEAGLKNEVIGVALDGSGYGTDGNIWGSEFLIANLKGFKRLCHFNYMALPGGEMAIREPWRIALGWLQEVTGRDALHYIERIGFLNHYGEERIKNVLRLIDLPEFTPYSSGAGRLFDAVAAITGITDTNTYEAEAATALESCAAEGITEDYPVDIKFAEPMVVDFSFTLLRILEDMTTGTGRSIISARFHNTIITTIIRVVNKLHSLTGIRDVVISGGVFQNLYIAARVLEGLKGQGFRVYRNRRMPPNDANISLGQAYILRERLRQ</sequence>
<evidence type="ECO:0000259" key="10">
    <source>
        <dbReference type="PROSITE" id="PS51160"/>
    </source>
</evidence>
<evidence type="ECO:0000313" key="12">
    <source>
        <dbReference type="EMBL" id="VAX34235.1"/>
    </source>
</evidence>
<keyword evidence="5" id="KW-0863">Zinc-finger</keyword>
<dbReference type="PROSITE" id="PS51160">
    <property type="entry name" value="ACYLPHOSPHATASE_3"/>
    <property type="match status" value="1"/>
</dbReference>
<dbReference type="UniPathway" id="UPA00335"/>
<dbReference type="PANTHER" id="PTHR42959:SF1">
    <property type="entry name" value="CARBAMOYLTRANSFERASE HYPF"/>
    <property type="match status" value="1"/>
</dbReference>
<dbReference type="Pfam" id="PF17788">
    <property type="entry name" value="HypF_C"/>
    <property type="match status" value="1"/>
</dbReference>
<proteinExistence type="inferred from homology"/>
<evidence type="ECO:0000256" key="8">
    <source>
        <dbReference type="ARBA" id="ARBA00075001"/>
    </source>
</evidence>
<dbReference type="Pfam" id="PF22521">
    <property type="entry name" value="HypF_C_2"/>
    <property type="match status" value="1"/>
</dbReference>
<evidence type="ECO:0000256" key="1">
    <source>
        <dbReference type="ARBA" id="ARBA00004711"/>
    </source>
</evidence>
<dbReference type="InterPro" id="IPR011125">
    <property type="entry name" value="Znf_HypF"/>
</dbReference>